<dbReference type="PANTHER" id="PTHR24305:SF227">
    <property type="entry name" value="P450, PUTATIVE (EUROFUNG)-RELATED"/>
    <property type="match status" value="1"/>
</dbReference>
<protein>
    <recommendedName>
        <fullName evidence="6">Cytochrome P450 monooxygenase</fullName>
    </recommendedName>
</protein>
<keyword evidence="3" id="KW-0732">Signal</keyword>
<dbReference type="PRINTS" id="PR00385">
    <property type="entry name" value="P450"/>
</dbReference>
<feature type="transmembrane region" description="Helical" evidence="2">
    <location>
        <begin position="245"/>
        <end position="268"/>
    </location>
</feature>
<reference evidence="4 5" key="1">
    <citation type="submission" date="2017-10" db="EMBL/GenBank/DDBJ databases">
        <title>Comparative genomics in systemic dimorphic fungi from Ajellomycetaceae.</title>
        <authorList>
            <person name="Munoz J.F."/>
            <person name="Mcewen J.G."/>
            <person name="Clay O.K."/>
            <person name="Cuomo C.A."/>
        </authorList>
    </citation>
    <scope>NUCLEOTIDE SEQUENCE [LARGE SCALE GENOMIC DNA]</scope>
    <source>
        <strain evidence="4 5">UAMH4076</strain>
    </source>
</reference>
<dbReference type="Proteomes" id="UP000226031">
    <property type="component" value="Unassembled WGS sequence"/>
</dbReference>
<dbReference type="PRINTS" id="PR00463">
    <property type="entry name" value="EP450I"/>
</dbReference>
<dbReference type="STRING" id="73230.A0A2B7ZKS4"/>
<dbReference type="CDD" id="cd11069">
    <property type="entry name" value="CYP_FUM15-like"/>
    <property type="match status" value="1"/>
</dbReference>
<keyword evidence="2" id="KW-0472">Membrane</keyword>
<accession>A0A2B7ZKS4</accession>
<dbReference type="GO" id="GO:0005506">
    <property type="term" value="F:iron ion binding"/>
    <property type="evidence" value="ECO:0007669"/>
    <property type="project" value="InterPro"/>
</dbReference>
<proteinExistence type="predicted"/>
<dbReference type="GO" id="GO:0016705">
    <property type="term" value="F:oxidoreductase activity, acting on paired donors, with incorporation or reduction of molecular oxygen"/>
    <property type="evidence" value="ECO:0007669"/>
    <property type="project" value="InterPro"/>
</dbReference>
<feature type="signal peptide" evidence="3">
    <location>
        <begin position="1"/>
        <end position="21"/>
    </location>
</feature>
<dbReference type="Gene3D" id="1.10.630.10">
    <property type="entry name" value="Cytochrome P450"/>
    <property type="match status" value="1"/>
</dbReference>
<evidence type="ECO:0000313" key="4">
    <source>
        <dbReference type="EMBL" id="PGH33779.1"/>
    </source>
</evidence>
<sequence>MSPRFALWAGLTFALAVLISCIPTHSFQLSVLTFIILSVVLSTALVVGHVILYPTVFTPFKHIAMPPNRTIWNGHFAEFAKGPGGLTLRRWMLDVPNNGLLRFYLAGNTERIMALSPKAISEVLVSKFDDYQKYAPVKDTLEKKLGQGLLIAEGDFHKHQRKVFKPAFSFRHIKGLYQIFWNKGIEMTKAMEKDFETSQKNPKAIRIADLAQRTTLDIIGLAGMGYDFNSILNPTSRLSMKCRKIFPPLSAFTLFVQYFSALISPRLFTRLPIKHNRDVQEGVRYFRDFCERLLHDKQRIEKKQTRHRDILSVAMESGEFTNRELVDQIMTFLAAGHETTSTAFQFVVYVLCKHPEIQTRLREEVRSSLPPNSLDSSTPISASLIDSLPYLHAVCNETLRFYPPAPMILREAARDTVLLDTFIPKGTSIVIAPAATNHDPELWGPDAGIFNPERWMGPGNANSGGATNNYAFLTFFHGPRSCIGASFAQAELACLVAAMVERFEMELLNPGKELKMTHGLLGMPEDGVVVKLKIVERW</sequence>
<feature type="transmembrane region" description="Helical" evidence="2">
    <location>
        <begin position="31"/>
        <end position="53"/>
    </location>
</feature>
<dbReference type="PANTHER" id="PTHR24305">
    <property type="entry name" value="CYTOCHROME P450"/>
    <property type="match status" value="1"/>
</dbReference>
<keyword evidence="5" id="KW-1185">Reference proteome</keyword>
<gene>
    <name evidence="4" type="ORF">GX50_03436</name>
</gene>
<evidence type="ECO:0000256" key="2">
    <source>
        <dbReference type="SAM" id="Phobius"/>
    </source>
</evidence>
<dbReference type="GO" id="GO:0020037">
    <property type="term" value="F:heme binding"/>
    <property type="evidence" value="ECO:0007669"/>
    <property type="project" value="InterPro"/>
</dbReference>
<dbReference type="PROSITE" id="PS51257">
    <property type="entry name" value="PROKAR_LIPOPROTEIN"/>
    <property type="match status" value="1"/>
</dbReference>
<dbReference type="AlphaFoldDB" id="A0A2B7ZKS4"/>
<comment type="cofactor">
    <cofactor evidence="1">
        <name>heme</name>
        <dbReference type="ChEBI" id="CHEBI:30413"/>
    </cofactor>
</comment>
<dbReference type="Pfam" id="PF00067">
    <property type="entry name" value="p450"/>
    <property type="match status" value="1"/>
</dbReference>
<keyword evidence="1" id="KW-0408">Iron</keyword>
<organism evidence="4 5">
    <name type="scientific">[Emmonsia] crescens</name>
    <dbReference type="NCBI Taxonomy" id="73230"/>
    <lineage>
        <taxon>Eukaryota</taxon>
        <taxon>Fungi</taxon>
        <taxon>Dikarya</taxon>
        <taxon>Ascomycota</taxon>
        <taxon>Pezizomycotina</taxon>
        <taxon>Eurotiomycetes</taxon>
        <taxon>Eurotiomycetidae</taxon>
        <taxon>Onygenales</taxon>
        <taxon>Ajellomycetaceae</taxon>
        <taxon>Emergomyces</taxon>
    </lineage>
</organism>
<keyword evidence="1" id="KW-0349">Heme</keyword>
<dbReference type="VEuPathDB" id="FungiDB:EMCG_00128"/>
<dbReference type="EMBL" id="PDND01000055">
    <property type="protein sequence ID" value="PGH33779.1"/>
    <property type="molecule type" value="Genomic_DNA"/>
</dbReference>
<feature type="chain" id="PRO_5013378634" description="Cytochrome P450 monooxygenase" evidence="3">
    <location>
        <begin position="22"/>
        <end position="538"/>
    </location>
</feature>
<dbReference type="InterPro" id="IPR001128">
    <property type="entry name" value="Cyt_P450"/>
</dbReference>
<evidence type="ECO:0008006" key="6">
    <source>
        <dbReference type="Google" id="ProtNLM"/>
    </source>
</evidence>
<dbReference type="InterPro" id="IPR050121">
    <property type="entry name" value="Cytochrome_P450_monoxygenase"/>
</dbReference>
<keyword evidence="2" id="KW-0812">Transmembrane</keyword>
<evidence type="ECO:0000313" key="5">
    <source>
        <dbReference type="Proteomes" id="UP000226031"/>
    </source>
</evidence>
<keyword evidence="2" id="KW-1133">Transmembrane helix</keyword>
<dbReference type="InterPro" id="IPR002401">
    <property type="entry name" value="Cyt_P450_E_grp-I"/>
</dbReference>
<comment type="caution">
    <text evidence="4">The sequence shown here is derived from an EMBL/GenBank/DDBJ whole genome shotgun (WGS) entry which is preliminary data.</text>
</comment>
<dbReference type="FunFam" id="1.10.630.10:FF:000051">
    <property type="entry name" value="Cytochrome P450 monooxygenase (Fum15)"/>
    <property type="match status" value="1"/>
</dbReference>
<dbReference type="GO" id="GO:0004497">
    <property type="term" value="F:monooxygenase activity"/>
    <property type="evidence" value="ECO:0007669"/>
    <property type="project" value="InterPro"/>
</dbReference>
<evidence type="ECO:0000256" key="3">
    <source>
        <dbReference type="SAM" id="SignalP"/>
    </source>
</evidence>
<dbReference type="SUPFAM" id="SSF48264">
    <property type="entry name" value="Cytochrome P450"/>
    <property type="match status" value="1"/>
</dbReference>
<keyword evidence="1" id="KW-0479">Metal-binding</keyword>
<name>A0A2B7ZKS4_9EURO</name>
<dbReference type="InterPro" id="IPR036396">
    <property type="entry name" value="Cyt_P450_sf"/>
</dbReference>
<evidence type="ECO:0000256" key="1">
    <source>
        <dbReference type="PIRSR" id="PIRSR602401-1"/>
    </source>
</evidence>
<feature type="binding site" description="axial binding residue" evidence="1">
    <location>
        <position position="482"/>
    </location>
    <ligand>
        <name>heme</name>
        <dbReference type="ChEBI" id="CHEBI:30413"/>
    </ligand>
    <ligandPart>
        <name>Fe</name>
        <dbReference type="ChEBI" id="CHEBI:18248"/>
    </ligandPart>
</feature>